<evidence type="ECO:0008006" key="2">
    <source>
        <dbReference type="Google" id="ProtNLM"/>
    </source>
</evidence>
<proteinExistence type="predicted"/>
<name>A0A6J5MY04_9CAUD</name>
<gene>
    <name evidence="1" type="ORF">UFOVP555_41</name>
</gene>
<accession>A0A6J5MY04</accession>
<organism evidence="1">
    <name type="scientific">uncultured Caudovirales phage</name>
    <dbReference type="NCBI Taxonomy" id="2100421"/>
    <lineage>
        <taxon>Viruses</taxon>
        <taxon>Duplodnaviria</taxon>
        <taxon>Heunggongvirae</taxon>
        <taxon>Uroviricota</taxon>
        <taxon>Caudoviricetes</taxon>
        <taxon>Peduoviridae</taxon>
        <taxon>Maltschvirus</taxon>
        <taxon>Maltschvirus maltsch</taxon>
    </lineage>
</organism>
<evidence type="ECO:0000313" key="1">
    <source>
        <dbReference type="EMBL" id="CAB4149843.1"/>
    </source>
</evidence>
<reference evidence="1" key="1">
    <citation type="submission" date="2020-04" db="EMBL/GenBank/DDBJ databases">
        <authorList>
            <person name="Chiriac C."/>
            <person name="Salcher M."/>
            <person name="Ghai R."/>
            <person name="Kavagutti S V."/>
        </authorList>
    </citation>
    <scope>NUCLEOTIDE SEQUENCE</scope>
</reference>
<dbReference type="EMBL" id="LR796526">
    <property type="protein sequence ID" value="CAB4149843.1"/>
    <property type="molecule type" value="Genomic_DNA"/>
</dbReference>
<sequence>MSTMSQLKAWMRIASPDEQKALAAGAGTSRAYLYHLANDESAYGRYASPELAAALEASAAPLAAENPHLPRLLRTDLAKACRNCEFARQCLGASVIAESEFRVETEGDAK</sequence>
<protein>
    <recommendedName>
        <fullName evidence="2">HTH_XRE domain containing protein</fullName>
    </recommendedName>
</protein>